<dbReference type="EMBL" id="CP090031">
    <property type="protein sequence ID" value="UPK91551.1"/>
    <property type="molecule type" value="Genomic_DNA"/>
</dbReference>
<dbReference type="Proteomes" id="UP000830768">
    <property type="component" value="Chromosome 2"/>
</dbReference>
<accession>A0ACD3YSH0</accession>
<name>A0ACD3YSH0_FUSSC</name>
<gene>
    <name evidence="1" type="ORF">LCI18_002486</name>
</gene>
<evidence type="ECO:0000313" key="2">
    <source>
        <dbReference type="Proteomes" id="UP000830768"/>
    </source>
</evidence>
<evidence type="ECO:0000313" key="1">
    <source>
        <dbReference type="EMBL" id="UPK91551.1"/>
    </source>
</evidence>
<reference evidence="1" key="1">
    <citation type="submission" date="2021-11" db="EMBL/GenBank/DDBJ databases">
        <title>Fusarium solani-melongenae Genome sequencing and assembly.</title>
        <authorList>
            <person name="Xie S."/>
            <person name="Huang L."/>
            <person name="Zhang X."/>
        </authorList>
    </citation>
    <scope>NUCLEOTIDE SEQUENCE</scope>
    <source>
        <strain evidence="1">CRI 24-3</strain>
    </source>
</reference>
<organism evidence="1 2">
    <name type="scientific">Fusarium solani subsp. cucurbitae</name>
    <name type="common">Neocosmosporum cucurbitae</name>
    <dbReference type="NCBI Taxonomy" id="2747967"/>
    <lineage>
        <taxon>Eukaryota</taxon>
        <taxon>Fungi</taxon>
        <taxon>Dikarya</taxon>
        <taxon>Ascomycota</taxon>
        <taxon>Pezizomycotina</taxon>
        <taxon>Sordariomycetes</taxon>
        <taxon>Hypocreomycetidae</taxon>
        <taxon>Hypocreales</taxon>
        <taxon>Nectriaceae</taxon>
        <taxon>Fusarium</taxon>
        <taxon>Fusarium solani species complex</taxon>
    </lineage>
</organism>
<sequence>MPGVAATHCPLTVITKGDNCEGYPLKFCGVASQGKLSGKPHPFADTSPRPTKKRRVRAQSNAGSTEAIALASNPRDIRPSPPETTTATAVSPPTVPTLVISPIGAIVDPNHLDQDATITVPGGTILPESPEFDWSSREAFMEMASILRGSALEDQITGMLSAVLRKQRVSGFWLE</sequence>
<keyword evidence="2" id="KW-1185">Reference proteome</keyword>
<proteinExistence type="predicted"/>
<protein>
    <submittedName>
        <fullName evidence="1">Uncharacterized protein</fullName>
    </submittedName>
</protein>